<dbReference type="GO" id="GO:0007165">
    <property type="term" value="P:signal transduction"/>
    <property type="evidence" value="ECO:0007669"/>
    <property type="project" value="InterPro"/>
</dbReference>
<evidence type="ECO:0000313" key="3">
    <source>
        <dbReference type="Proteomes" id="UP000198287"/>
    </source>
</evidence>
<dbReference type="Proteomes" id="UP000198287">
    <property type="component" value="Unassembled WGS sequence"/>
</dbReference>
<evidence type="ECO:0000259" key="1">
    <source>
        <dbReference type="PROSITE" id="PS50017"/>
    </source>
</evidence>
<dbReference type="AlphaFoldDB" id="A0A226EAG2"/>
<dbReference type="InterPro" id="IPR000488">
    <property type="entry name" value="Death_dom"/>
</dbReference>
<accession>A0A226EAG2</accession>
<evidence type="ECO:0000313" key="2">
    <source>
        <dbReference type="EMBL" id="OXA54535.1"/>
    </source>
</evidence>
<feature type="domain" description="Death" evidence="1">
    <location>
        <begin position="36"/>
        <end position="110"/>
    </location>
</feature>
<gene>
    <name evidence="2" type="ORF">Fcan01_10800</name>
</gene>
<reference evidence="2 3" key="1">
    <citation type="submission" date="2015-12" db="EMBL/GenBank/DDBJ databases">
        <title>The genome of Folsomia candida.</title>
        <authorList>
            <person name="Faddeeva A."/>
            <person name="Derks M.F."/>
            <person name="Anvar Y."/>
            <person name="Smit S."/>
            <person name="Van Straalen N."/>
            <person name="Roelofs D."/>
        </authorList>
    </citation>
    <scope>NUCLEOTIDE SEQUENCE [LARGE SCALE GENOMIC DNA]</scope>
    <source>
        <strain evidence="2 3">VU population</strain>
        <tissue evidence="2">Whole body</tissue>
    </source>
</reference>
<keyword evidence="3" id="KW-1185">Reference proteome</keyword>
<name>A0A226EAG2_FOLCA</name>
<protein>
    <recommendedName>
        <fullName evidence="1">Death domain-containing protein</fullName>
    </recommendedName>
</protein>
<organism evidence="2 3">
    <name type="scientific">Folsomia candida</name>
    <name type="common">Springtail</name>
    <dbReference type="NCBI Taxonomy" id="158441"/>
    <lineage>
        <taxon>Eukaryota</taxon>
        <taxon>Metazoa</taxon>
        <taxon>Ecdysozoa</taxon>
        <taxon>Arthropoda</taxon>
        <taxon>Hexapoda</taxon>
        <taxon>Collembola</taxon>
        <taxon>Entomobryomorpha</taxon>
        <taxon>Isotomoidea</taxon>
        <taxon>Isotomidae</taxon>
        <taxon>Proisotominae</taxon>
        <taxon>Folsomia</taxon>
    </lineage>
</organism>
<sequence length="135" mass="15534">MANLLDVTTDSIPDSGSDVVQLKDVVEFMTDPYFIANWKLFYNSLESPHPNFLQLEKWFAAGFKTFHEILMEILGHWVIANWGDASIAKLLEILRKDHFWKVVEILEQQFSPTATIIVTKSKLSFQISLQNDDSD</sequence>
<dbReference type="EMBL" id="LNIX01000005">
    <property type="protein sequence ID" value="OXA54535.1"/>
    <property type="molecule type" value="Genomic_DNA"/>
</dbReference>
<dbReference type="OrthoDB" id="1867629at2759"/>
<proteinExistence type="predicted"/>
<comment type="caution">
    <text evidence="2">The sequence shown here is derived from an EMBL/GenBank/DDBJ whole genome shotgun (WGS) entry which is preliminary data.</text>
</comment>
<dbReference type="PROSITE" id="PS50017">
    <property type="entry name" value="DEATH_DOMAIN"/>
    <property type="match status" value="1"/>
</dbReference>